<dbReference type="EMBL" id="PEZT01000031">
    <property type="protein sequence ID" value="PIS08673.1"/>
    <property type="molecule type" value="Genomic_DNA"/>
</dbReference>
<dbReference type="InterPro" id="IPR021133">
    <property type="entry name" value="HEAT_type_2"/>
</dbReference>
<evidence type="ECO:0008006" key="3">
    <source>
        <dbReference type="Google" id="ProtNLM"/>
    </source>
</evidence>
<gene>
    <name evidence="1" type="ORF">COT75_05450</name>
</gene>
<accession>A0A2H0W7N5</accession>
<dbReference type="PROSITE" id="PS50077">
    <property type="entry name" value="HEAT_REPEAT"/>
    <property type="match status" value="1"/>
</dbReference>
<comment type="caution">
    <text evidence="1">The sequence shown here is derived from an EMBL/GenBank/DDBJ whole genome shotgun (WGS) entry which is preliminary data.</text>
</comment>
<protein>
    <recommendedName>
        <fullName evidence="3">HEAT repeat domain-containing protein</fullName>
    </recommendedName>
</protein>
<evidence type="ECO:0000313" key="1">
    <source>
        <dbReference type="EMBL" id="PIS08673.1"/>
    </source>
</evidence>
<sequence length="105" mass="12121">MESFQDIPAPLETKYFPDYIKERLQLKNLIDSGKYKFEPEEIPKYTKTYLISRIKLEIQQAKNQGKTIASENMPSYLSNLRLLVKDEDLNIRREAATALGSLGPI</sequence>
<feature type="non-terminal residue" evidence="1">
    <location>
        <position position="105"/>
    </location>
</feature>
<reference evidence="2" key="1">
    <citation type="submission" date="2017-09" db="EMBL/GenBank/DDBJ databases">
        <title>Depth-based differentiation of microbial function through sediment-hosted aquifers and enrichment of novel symbionts in the deep terrestrial subsurface.</title>
        <authorList>
            <person name="Probst A.J."/>
            <person name="Ladd B."/>
            <person name="Jarett J.K."/>
            <person name="Geller-Mcgrath D.E."/>
            <person name="Sieber C.M.K."/>
            <person name="Emerson J.B."/>
            <person name="Anantharaman K."/>
            <person name="Thomas B.C."/>
            <person name="Malmstrom R."/>
            <person name="Stieglmeier M."/>
            <person name="Klingl A."/>
            <person name="Woyke T."/>
            <person name="Ryan C.M."/>
            <person name="Banfield J.F."/>
        </authorList>
    </citation>
    <scope>NUCLEOTIDE SEQUENCE [LARGE SCALE GENOMIC DNA]</scope>
</reference>
<dbReference type="Proteomes" id="UP000230093">
    <property type="component" value="Unassembled WGS sequence"/>
</dbReference>
<evidence type="ECO:0000313" key="2">
    <source>
        <dbReference type="Proteomes" id="UP000230093"/>
    </source>
</evidence>
<dbReference type="AlphaFoldDB" id="A0A2H0W7N5"/>
<name>A0A2H0W7N5_9BACT</name>
<organism evidence="1 2">
    <name type="scientific">Candidatus Beckwithbacteria bacterium CG10_big_fil_rev_8_21_14_0_10_34_10</name>
    <dbReference type="NCBI Taxonomy" id="1974495"/>
    <lineage>
        <taxon>Bacteria</taxon>
        <taxon>Candidatus Beckwithiibacteriota</taxon>
    </lineage>
</organism>
<proteinExistence type="predicted"/>